<name>A0AAP2DRN6_9BACT</name>
<comment type="caution">
    <text evidence="2">The sequence shown here is derived from an EMBL/GenBank/DDBJ whole genome shotgun (WGS) entry which is preliminary data.</text>
</comment>
<protein>
    <submittedName>
        <fullName evidence="2">Carboxypeptidase-like regulatory domain-containing protein</fullName>
    </submittedName>
</protein>
<dbReference type="Pfam" id="PF13715">
    <property type="entry name" value="CarbopepD_reg_2"/>
    <property type="match status" value="1"/>
</dbReference>
<proteinExistence type="predicted"/>
<dbReference type="Proteomes" id="UP001319200">
    <property type="component" value="Unassembled WGS sequence"/>
</dbReference>
<dbReference type="SUPFAM" id="SSF49464">
    <property type="entry name" value="Carboxypeptidase regulatory domain-like"/>
    <property type="match status" value="1"/>
</dbReference>
<dbReference type="AlphaFoldDB" id="A0AAP2DRN6"/>
<dbReference type="InterPro" id="IPR008969">
    <property type="entry name" value="CarboxyPept-like_regulatory"/>
</dbReference>
<accession>A0AAP2DRN6</accession>
<keyword evidence="3" id="KW-1185">Reference proteome</keyword>
<keyword evidence="1" id="KW-0732">Signal</keyword>
<feature type="chain" id="PRO_5042818759" evidence="1">
    <location>
        <begin position="34"/>
        <end position="216"/>
    </location>
</feature>
<dbReference type="EMBL" id="JAHESF010000037">
    <property type="protein sequence ID" value="MBT1700264.1"/>
    <property type="molecule type" value="Genomic_DNA"/>
</dbReference>
<keyword evidence="2" id="KW-0378">Hydrolase</keyword>
<feature type="signal peptide" evidence="1">
    <location>
        <begin position="1"/>
        <end position="33"/>
    </location>
</feature>
<organism evidence="2 3">
    <name type="scientific">Chryseosolibacter histidini</name>
    <dbReference type="NCBI Taxonomy" id="2782349"/>
    <lineage>
        <taxon>Bacteria</taxon>
        <taxon>Pseudomonadati</taxon>
        <taxon>Bacteroidota</taxon>
        <taxon>Cytophagia</taxon>
        <taxon>Cytophagales</taxon>
        <taxon>Chryseotaleaceae</taxon>
        <taxon>Chryseosolibacter</taxon>
    </lineage>
</organism>
<gene>
    <name evidence="2" type="ORF">KK083_25480</name>
</gene>
<keyword evidence="2" id="KW-0121">Carboxypeptidase</keyword>
<keyword evidence="2" id="KW-0645">Protease</keyword>
<evidence type="ECO:0000313" key="3">
    <source>
        <dbReference type="Proteomes" id="UP001319200"/>
    </source>
</evidence>
<sequence>MGLNGGAVNVLNNKFLAATVLALACCLSFSQHAEAQQQKRVIQLSGIVMDTVSGPLPGVHVYIPKAGRGVTTNAVGFFSLPVLVGDSIIISSVGYKRQHYIVPATATEFFTIIVPMVEDVTYLKEIVILPYPTEEVFKEAVLALNLPPDNTIDEKNLNAELLALILKTTPMDGPLNQRYALNQWAASQNDKFMPVTNPFLNPFNWVKFFNGLKKKK</sequence>
<evidence type="ECO:0000256" key="1">
    <source>
        <dbReference type="SAM" id="SignalP"/>
    </source>
</evidence>
<evidence type="ECO:0000313" key="2">
    <source>
        <dbReference type="EMBL" id="MBT1700264.1"/>
    </source>
</evidence>
<dbReference type="GO" id="GO:0004180">
    <property type="term" value="F:carboxypeptidase activity"/>
    <property type="evidence" value="ECO:0007669"/>
    <property type="project" value="UniProtKB-KW"/>
</dbReference>
<reference evidence="2 3" key="1">
    <citation type="submission" date="2021-05" db="EMBL/GenBank/DDBJ databases">
        <title>A Polyphasic approach of four new species of the genus Ohtaekwangia: Ohtaekwangia histidinii sp. nov., Ohtaekwangia cretensis sp. nov., Ohtaekwangia indiensis sp. nov., Ohtaekwangia reichenbachii sp. nov. from diverse environment.</title>
        <authorList>
            <person name="Octaviana S."/>
        </authorList>
    </citation>
    <scope>NUCLEOTIDE SEQUENCE [LARGE SCALE GENOMIC DNA]</scope>
    <source>
        <strain evidence="2 3">PWU4</strain>
    </source>
</reference>